<feature type="transmembrane region" description="Helical" evidence="6">
    <location>
        <begin position="116"/>
        <end position="136"/>
    </location>
</feature>
<dbReference type="InterPro" id="IPR024671">
    <property type="entry name" value="Atg22-like"/>
</dbReference>
<protein>
    <submittedName>
        <fullName evidence="8">MFS transporter</fullName>
    </submittedName>
</protein>
<proteinExistence type="predicted"/>
<feature type="transmembrane region" description="Helical" evidence="6">
    <location>
        <begin position="198"/>
        <end position="221"/>
    </location>
</feature>
<feature type="transmembrane region" description="Helical" evidence="6">
    <location>
        <begin position="91"/>
        <end position="109"/>
    </location>
</feature>
<keyword evidence="2" id="KW-0813">Transport</keyword>
<feature type="transmembrane region" description="Helical" evidence="6">
    <location>
        <begin position="156"/>
        <end position="177"/>
    </location>
</feature>
<evidence type="ECO:0000256" key="5">
    <source>
        <dbReference type="ARBA" id="ARBA00023136"/>
    </source>
</evidence>
<dbReference type="InterPro" id="IPR036259">
    <property type="entry name" value="MFS_trans_sf"/>
</dbReference>
<feature type="transmembrane region" description="Helical" evidence="6">
    <location>
        <begin position="292"/>
        <end position="312"/>
    </location>
</feature>
<evidence type="ECO:0000313" key="8">
    <source>
        <dbReference type="EMBL" id="RJF81537.1"/>
    </source>
</evidence>
<keyword evidence="4 6" id="KW-1133">Transmembrane helix</keyword>
<name>A0A418VWL7_9PROT</name>
<feature type="transmembrane region" description="Helical" evidence="6">
    <location>
        <begin position="411"/>
        <end position="428"/>
    </location>
</feature>
<dbReference type="SUPFAM" id="SSF103473">
    <property type="entry name" value="MFS general substrate transporter"/>
    <property type="match status" value="1"/>
</dbReference>
<dbReference type="GO" id="GO:0022857">
    <property type="term" value="F:transmembrane transporter activity"/>
    <property type="evidence" value="ECO:0007669"/>
    <property type="project" value="InterPro"/>
</dbReference>
<evidence type="ECO:0000256" key="6">
    <source>
        <dbReference type="SAM" id="Phobius"/>
    </source>
</evidence>
<evidence type="ECO:0000313" key="9">
    <source>
        <dbReference type="Proteomes" id="UP000283458"/>
    </source>
</evidence>
<dbReference type="InterPro" id="IPR050495">
    <property type="entry name" value="ATG22/LtaA_families"/>
</dbReference>
<accession>A0A418VWL7</accession>
<dbReference type="AlphaFoldDB" id="A0A418VWL7"/>
<dbReference type="Pfam" id="PF11700">
    <property type="entry name" value="ATG22"/>
    <property type="match status" value="2"/>
</dbReference>
<keyword evidence="9" id="KW-1185">Reference proteome</keyword>
<organism evidence="8 9">
    <name type="scientific">Azospirillum cavernae</name>
    <dbReference type="NCBI Taxonomy" id="2320860"/>
    <lineage>
        <taxon>Bacteria</taxon>
        <taxon>Pseudomonadati</taxon>
        <taxon>Pseudomonadota</taxon>
        <taxon>Alphaproteobacteria</taxon>
        <taxon>Rhodospirillales</taxon>
        <taxon>Azospirillaceae</taxon>
        <taxon>Azospirillum</taxon>
    </lineage>
</organism>
<dbReference type="RefSeq" id="WP_119831628.1">
    <property type="nucleotide sequence ID" value="NZ_QYUL01000002.1"/>
</dbReference>
<dbReference type="Gene3D" id="1.20.1250.20">
    <property type="entry name" value="MFS general substrate transporter like domains"/>
    <property type="match status" value="2"/>
</dbReference>
<feature type="domain" description="Major facilitator superfamily (MFS) profile" evidence="7">
    <location>
        <begin position="1"/>
        <end position="435"/>
    </location>
</feature>
<feature type="transmembrane region" description="Helical" evidence="6">
    <location>
        <begin position="31"/>
        <end position="50"/>
    </location>
</feature>
<gene>
    <name evidence="8" type="ORF">D3877_15430</name>
</gene>
<dbReference type="PROSITE" id="PS50850">
    <property type="entry name" value="MFS"/>
    <property type="match status" value="1"/>
</dbReference>
<reference evidence="8 9" key="1">
    <citation type="submission" date="2018-09" db="EMBL/GenBank/DDBJ databases">
        <authorList>
            <person name="Zhu H."/>
        </authorList>
    </citation>
    <scope>NUCLEOTIDE SEQUENCE [LARGE SCALE GENOMIC DNA]</scope>
    <source>
        <strain evidence="8 9">K2W22B-5</strain>
    </source>
</reference>
<keyword evidence="3 6" id="KW-0812">Transmembrane</keyword>
<evidence type="ECO:0000256" key="2">
    <source>
        <dbReference type="ARBA" id="ARBA00022448"/>
    </source>
</evidence>
<evidence type="ECO:0000256" key="3">
    <source>
        <dbReference type="ARBA" id="ARBA00022692"/>
    </source>
</evidence>
<feature type="transmembrane region" description="Helical" evidence="6">
    <location>
        <begin position="344"/>
        <end position="360"/>
    </location>
</feature>
<evidence type="ECO:0000256" key="4">
    <source>
        <dbReference type="ARBA" id="ARBA00022989"/>
    </source>
</evidence>
<feature type="transmembrane region" description="Helical" evidence="6">
    <location>
        <begin position="381"/>
        <end position="399"/>
    </location>
</feature>
<dbReference type="InterPro" id="IPR020846">
    <property type="entry name" value="MFS_dom"/>
</dbReference>
<evidence type="ECO:0000256" key="1">
    <source>
        <dbReference type="ARBA" id="ARBA00004127"/>
    </source>
</evidence>
<dbReference type="OrthoDB" id="9768783at2"/>
<evidence type="ECO:0000259" key="7">
    <source>
        <dbReference type="PROSITE" id="PS50850"/>
    </source>
</evidence>
<feature type="transmembrane region" description="Helical" evidence="6">
    <location>
        <begin position="62"/>
        <end position="79"/>
    </location>
</feature>
<keyword evidence="5 6" id="KW-0472">Membrane</keyword>
<dbReference type="PANTHER" id="PTHR23519:SF1">
    <property type="entry name" value="AUTOPHAGY-RELATED PROTEIN 22"/>
    <property type="match status" value="1"/>
</dbReference>
<dbReference type="GO" id="GO:0012505">
    <property type="term" value="C:endomembrane system"/>
    <property type="evidence" value="ECO:0007669"/>
    <property type="project" value="UniProtKB-SubCell"/>
</dbReference>
<comment type="subcellular location">
    <subcellularLocation>
        <location evidence="1">Endomembrane system</location>
        <topology evidence="1">Multi-pass membrane protein</topology>
    </subcellularLocation>
</comment>
<dbReference type="Proteomes" id="UP000283458">
    <property type="component" value="Unassembled WGS sequence"/>
</dbReference>
<dbReference type="PANTHER" id="PTHR23519">
    <property type="entry name" value="AUTOPHAGY-RELATED PROTEIN 22"/>
    <property type="match status" value="1"/>
</dbReference>
<dbReference type="EMBL" id="QYUL01000002">
    <property type="protein sequence ID" value="RJF81537.1"/>
    <property type="molecule type" value="Genomic_DNA"/>
</dbReference>
<comment type="caution">
    <text evidence="8">The sequence shown here is derived from an EMBL/GenBank/DDBJ whole genome shotgun (WGS) entry which is preliminary data.</text>
</comment>
<sequence length="442" mass="47296">MTPPTPQPSHPTAVDRRAVASWCLYDWANSAYNTIITTFVFSVYFARGVVGDPVAGTARWSAAMTIAGIAIALLSPLLGAIADRHGRRKPWMALFTGITVALSAALWWVRPDPADALFALVCVVVATVSFELANVFYNASLPALVPPRLLGRVSGWGWGVGYFGGLVCLVVALFGFVKAEAPLFGLFGLSWEQWGPQANIRATALLVALWYGLFALPYFLWVPDEPPNGRSLAQATREGVAMLGRTLRHAGQHRQAVRFLIASAFYRDGINTITAFGGLFAAGTFGMSFEEIVLFAIALNVVAGFGAIGFAWMDDRAGAKPVILAALAGMLLFGLPLLLVSDKLWFWLLALGLGAFFGPAQAAGRSMMARLSPPGMTGEMFGLYGLTGRFVGFFGPLLFGLATEAFASQRAGMGTVLAFFVIGFGLMLRVREPALPRQNAAN</sequence>
<feature type="transmembrane region" description="Helical" evidence="6">
    <location>
        <begin position="319"/>
        <end position="338"/>
    </location>
</feature>